<comment type="caution">
    <text evidence="3">The sequence shown here is derived from an EMBL/GenBank/DDBJ whole genome shotgun (WGS) entry which is preliminary data.</text>
</comment>
<dbReference type="SUPFAM" id="SSF53474">
    <property type="entry name" value="alpha/beta-Hydrolases"/>
    <property type="match status" value="1"/>
</dbReference>
<feature type="domain" description="Fungal lipase-type" evidence="2">
    <location>
        <begin position="6"/>
        <end position="64"/>
    </location>
</feature>
<evidence type="ECO:0000313" key="3">
    <source>
        <dbReference type="EMBL" id="KAK2984028.1"/>
    </source>
</evidence>
<dbReference type="Pfam" id="PF01764">
    <property type="entry name" value="Lipase_3"/>
    <property type="match status" value="1"/>
</dbReference>
<dbReference type="GO" id="GO:0016787">
    <property type="term" value="F:hydrolase activity"/>
    <property type="evidence" value="ECO:0007669"/>
    <property type="project" value="UniProtKB-KW"/>
</dbReference>
<proteinExistence type="predicted"/>
<organism evidence="3 4">
    <name type="scientific">Escallonia rubra</name>
    <dbReference type="NCBI Taxonomy" id="112253"/>
    <lineage>
        <taxon>Eukaryota</taxon>
        <taxon>Viridiplantae</taxon>
        <taxon>Streptophyta</taxon>
        <taxon>Embryophyta</taxon>
        <taxon>Tracheophyta</taxon>
        <taxon>Spermatophyta</taxon>
        <taxon>Magnoliopsida</taxon>
        <taxon>eudicotyledons</taxon>
        <taxon>Gunneridae</taxon>
        <taxon>Pentapetalae</taxon>
        <taxon>asterids</taxon>
        <taxon>campanulids</taxon>
        <taxon>Escalloniales</taxon>
        <taxon>Escalloniaceae</taxon>
        <taxon>Escallonia</taxon>
    </lineage>
</organism>
<dbReference type="PANTHER" id="PTHR46398:SF7">
    <property type="entry name" value="ALPHA_BETA-HYDROLASES SUPERFAMILY PROTEIN"/>
    <property type="match status" value="1"/>
</dbReference>
<keyword evidence="1" id="KW-0378">Hydrolase</keyword>
<evidence type="ECO:0000313" key="4">
    <source>
        <dbReference type="Proteomes" id="UP001187471"/>
    </source>
</evidence>
<dbReference type="GO" id="GO:0006629">
    <property type="term" value="P:lipid metabolic process"/>
    <property type="evidence" value="ECO:0007669"/>
    <property type="project" value="InterPro"/>
</dbReference>
<protein>
    <recommendedName>
        <fullName evidence="2">Fungal lipase-type domain-containing protein</fullName>
    </recommendedName>
</protein>
<dbReference type="EMBL" id="JAVXUO010001275">
    <property type="protein sequence ID" value="KAK2984028.1"/>
    <property type="molecule type" value="Genomic_DNA"/>
</dbReference>
<evidence type="ECO:0000259" key="2">
    <source>
        <dbReference type="Pfam" id="PF01764"/>
    </source>
</evidence>
<gene>
    <name evidence="3" type="ORF">RJ640_004075</name>
</gene>
<dbReference type="Gene3D" id="3.40.50.1820">
    <property type="entry name" value="alpha/beta hydrolase"/>
    <property type="match status" value="1"/>
</dbReference>
<dbReference type="InterPro" id="IPR002921">
    <property type="entry name" value="Fungal_lipase-type"/>
</dbReference>
<name>A0AA88UJD6_9ASTE</name>
<dbReference type="InterPro" id="IPR029058">
    <property type="entry name" value="AB_hydrolase_fold"/>
</dbReference>
<sequence length="76" mass="8683">MQMFDDRYVHHGLLKSAIWLLNQKSDTLKRLWVENGSDYKMVFAGHSLGSGVAALLTDAGLERNRVYLSRKTQGMR</sequence>
<evidence type="ECO:0000256" key="1">
    <source>
        <dbReference type="ARBA" id="ARBA00022801"/>
    </source>
</evidence>
<reference evidence="3" key="1">
    <citation type="submission" date="2022-12" db="EMBL/GenBank/DDBJ databases">
        <title>Draft genome assemblies for two species of Escallonia (Escalloniales).</title>
        <authorList>
            <person name="Chanderbali A."/>
            <person name="Dervinis C."/>
            <person name="Anghel I."/>
            <person name="Soltis D."/>
            <person name="Soltis P."/>
            <person name="Zapata F."/>
        </authorList>
    </citation>
    <scope>NUCLEOTIDE SEQUENCE</scope>
    <source>
        <strain evidence="3">UCBG92.1500</strain>
        <tissue evidence="3">Leaf</tissue>
    </source>
</reference>
<dbReference type="Proteomes" id="UP001187471">
    <property type="component" value="Unassembled WGS sequence"/>
</dbReference>
<accession>A0AA88UJD6</accession>
<keyword evidence="4" id="KW-1185">Reference proteome</keyword>
<dbReference type="PANTHER" id="PTHR46398">
    <property type="entry name" value="ALPHA/BETA-HYDROLASES SUPERFAMILY PROTEIN"/>
    <property type="match status" value="1"/>
</dbReference>
<dbReference type="AlphaFoldDB" id="A0AA88UJD6"/>